<feature type="transmembrane region" description="Helical" evidence="1">
    <location>
        <begin position="12"/>
        <end position="33"/>
    </location>
</feature>
<name>Q1Z5X2_9GAMM</name>
<gene>
    <name evidence="2" type="ORF">P3TCK_12826</name>
</gene>
<comment type="caution">
    <text evidence="2">The sequence shown here is derived from an EMBL/GenBank/DDBJ whole genome shotgun (WGS) entry which is preliminary data.</text>
</comment>
<dbReference type="HOGENOM" id="CLU_3010329_0_0_6"/>
<protein>
    <submittedName>
        <fullName evidence="2">Uncharacterized protein</fullName>
    </submittedName>
</protein>
<organism evidence="2 3">
    <name type="scientific">Photobacterium profundum 3TCK</name>
    <dbReference type="NCBI Taxonomy" id="314280"/>
    <lineage>
        <taxon>Bacteria</taxon>
        <taxon>Pseudomonadati</taxon>
        <taxon>Pseudomonadota</taxon>
        <taxon>Gammaproteobacteria</taxon>
        <taxon>Vibrionales</taxon>
        <taxon>Vibrionaceae</taxon>
        <taxon>Photobacterium</taxon>
    </lineage>
</organism>
<sequence>MTYHGRLLKNQISCFRLALLINMLSIGTLMMVMPLGANLVRISSQFLMASYFLSFW</sequence>
<keyword evidence="1" id="KW-0472">Membrane</keyword>
<dbReference type="Proteomes" id="UP000003789">
    <property type="component" value="Unassembled WGS sequence"/>
</dbReference>
<dbReference type="AlphaFoldDB" id="Q1Z5X2"/>
<evidence type="ECO:0000313" key="3">
    <source>
        <dbReference type="Proteomes" id="UP000003789"/>
    </source>
</evidence>
<evidence type="ECO:0000313" key="2">
    <source>
        <dbReference type="EMBL" id="EAS44072.1"/>
    </source>
</evidence>
<proteinExistence type="predicted"/>
<accession>Q1Z5X2</accession>
<dbReference type="EMBL" id="AAPH01000007">
    <property type="protein sequence ID" value="EAS44072.1"/>
    <property type="molecule type" value="Genomic_DNA"/>
</dbReference>
<evidence type="ECO:0000256" key="1">
    <source>
        <dbReference type="SAM" id="Phobius"/>
    </source>
</evidence>
<reference evidence="2 3" key="1">
    <citation type="submission" date="2006-03" db="EMBL/GenBank/DDBJ databases">
        <authorList>
            <person name="Bartlett D.H."/>
            <person name="Valle G."/>
            <person name="Lauro F.M."/>
            <person name="Vezzi A."/>
            <person name="Simonato F."/>
            <person name="Eloe E."/>
            <person name="Vitulo N."/>
            <person name="Stratton T.K."/>
            <person name="D'angelo M."/>
            <person name="Ferriera S."/>
            <person name="Johnson J."/>
            <person name="Kravitz S."/>
            <person name="Beeson K."/>
            <person name="Sutton G."/>
            <person name="Rogers Y."/>
            <person name="Friedman R."/>
            <person name="Frazier M."/>
            <person name="Venter J.C."/>
        </authorList>
    </citation>
    <scope>NUCLEOTIDE SEQUENCE [LARGE SCALE GENOMIC DNA]</scope>
    <source>
        <strain evidence="2 3">3TCK</strain>
    </source>
</reference>
<keyword evidence="1" id="KW-1133">Transmembrane helix</keyword>
<keyword evidence="1" id="KW-0812">Transmembrane</keyword>